<accession>A0ABV4ZTK6</accession>
<protein>
    <submittedName>
        <fullName evidence="1">Uncharacterized protein</fullName>
    </submittedName>
</protein>
<comment type="caution">
    <text evidence="1">The sequence shown here is derived from an EMBL/GenBank/DDBJ whole genome shotgun (WGS) entry which is preliminary data.</text>
</comment>
<dbReference type="Proteomes" id="UP001577267">
    <property type="component" value="Unassembled WGS sequence"/>
</dbReference>
<dbReference type="RefSeq" id="WP_375065616.1">
    <property type="nucleotide sequence ID" value="NZ_JBHGBT010000030.1"/>
</dbReference>
<name>A0ABV4ZTK6_9ACTN</name>
<gene>
    <name evidence="1" type="ORF">ACE11A_23280</name>
</gene>
<sequence>MHTDAGAEVGLRVLVTLPDEQRLFAVVRRRRRVPGRGGGWW</sequence>
<evidence type="ECO:0000313" key="1">
    <source>
        <dbReference type="EMBL" id="MFB4197273.1"/>
    </source>
</evidence>
<keyword evidence="2" id="KW-1185">Reference proteome</keyword>
<evidence type="ECO:0000313" key="2">
    <source>
        <dbReference type="Proteomes" id="UP001577267"/>
    </source>
</evidence>
<dbReference type="EMBL" id="JBHGBT010000030">
    <property type="protein sequence ID" value="MFB4197273.1"/>
    <property type="molecule type" value="Genomic_DNA"/>
</dbReference>
<organism evidence="1 2">
    <name type="scientific">Streptomyces carpaticus</name>
    <dbReference type="NCBI Taxonomy" id="285558"/>
    <lineage>
        <taxon>Bacteria</taxon>
        <taxon>Bacillati</taxon>
        <taxon>Actinomycetota</taxon>
        <taxon>Actinomycetes</taxon>
        <taxon>Kitasatosporales</taxon>
        <taxon>Streptomycetaceae</taxon>
        <taxon>Streptomyces</taxon>
    </lineage>
</organism>
<proteinExistence type="predicted"/>
<reference evidence="1 2" key="1">
    <citation type="submission" date="2024-09" db="EMBL/GenBank/DDBJ databases">
        <title>Draft genome sequence of multifaceted antimicrobials producing Streptomyces sp. strain FH1.</title>
        <authorList>
            <person name="Hassan F."/>
            <person name="Ali H."/>
            <person name="Hassan N."/>
            <person name="Nawaz A."/>
        </authorList>
    </citation>
    <scope>NUCLEOTIDE SEQUENCE [LARGE SCALE GENOMIC DNA]</scope>
    <source>
        <strain evidence="1 2">FH1</strain>
    </source>
</reference>